<feature type="compositionally biased region" description="Basic and acidic residues" evidence="1">
    <location>
        <begin position="138"/>
        <end position="148"/>
    </location>
</feature>
<feature type="compositionally biased region" description="Polar residues" evidence="1">
    <location>
        <begin position="150"/>
        <end position="159"/>
    </location>
</feature>
<evidence type="ECO:0000313" key="2">
    <source>
        <dbReference type="EMBL" id="RSH92441.1"/>
    </source>
</evidence>
<evidence type="ECO:0000256" key="1">
    <source>
        <dbReference type="SAM" id="MobiDB-lite"/>
    </source>
</evidence>
<dbReference type="AlphaFoldDB" id="A0A427YN20"/>
<dbReference type="EMBL" id="RSCD01000006">
    <property type="protein sequence ID" value="RSH92441.1"/>
    <property type="molecule type" value="Genomic_DNA"/>
</dbReference>
<feature type="region of interest" description="Disordered" evidence="1">
    <location>
        <begin position="138"/>
        <end position="171"/>
    </location>
</feature>
<accession>A0A427YN20</accession>
<keyword evidence="3" id="KW-1185">Reference proteome</keyword>
<dbReference type="Proteomes" id="UP000279259">
    <property type="component" value="Unassembled WGS sequence"/>
</dbReference>
<organism evidence="2 3">
    <name type="scientific">Saitozyma podzolica</name>
    <dbReference type="NCBI Taxonomy" id="1890683"/>
    <lineage>
        <taxon>Eukaryota</taxon>
        <taxon>Fungi</taxon>
        <taxon>Dikarya</taxon>
        <taxon>Basidiomycota</taxon>
        <taxon>Agaricomycotina</taxon>
        <taxon>Tremellomycetes</taxon>
        <taxon>Tremellales</taxon>
        <taxon>Trimorphomycetaceae</taxon>
        <taxon>Saitozyma</taxon>
    </lineage>
</organism>
<dbReference type="OrthoDB" id="10386118at2759"/>
<gene>
    <name evidence="2" type="ORF">EHS25_008856</name>
</gene>
<name>A0A427YN20_9TREE</name>
<proteinExistence type="predicted"/>
<reference evidence="2 3" key="1">
    <citation type="submission" date="2018-11" db="EMBL/GenBank/DDBJ databases">
        <title>Genome sequence of Saitozyma podzolica DSM 27192.</title>
        <authorList>
            <person name="Aliyu H."/>
            <person name="Gorte O."/>
            <person name="Ochsenreither K."/>
        </authorList>
    </citation>
    <scope>NUCLEOTIDE SEQUENCE [LARGE SCALE GENOMIC DNA]</scope>
    <source>
        <strain evidence="2 3">DSM 27192</strain>
    </source>
</reference>
<comment type="caution">
    <text evidence="2">The sequence shown here is derived from an EMBL/GenBank/DDBJ whole genome shotgun (WGS) entry which is preliminary data.</text>
</comment>
<sequence>MSSNASLTTEDSIVILGDAYDGVVRACHLAIAKTEQWLDKADAAAWFNVPTYISFAFQTFKEAEDALESADSSLRDFQDACASAEPSVLEAANSRLGDMPERPEIKAELRARITQRYEEMETFLTELPGILNQVNKLERSTDTGKDNSEVADQTTATTESRSEFMDTIVQD</sequence>
<protein>
    <submittedName>
        <fullName evidence="2">Uncharacterized protein</fullName>
    </submittedName>
</protein>
<evidence type="ECO:0000313" key="3">
    <source>
        <dbReference type="Proteomes" id="UP000279259"/>
    </source>
</evidence>